<dbReference type="AlphaFoldDB" id="A0AAX4K1W7"/>
<dbReference type="GO" id="GO:0016538">
    <property type="term" value="F:cyclin-dependent protein serine/threonine kinase regulator activity"/>
    <property type="evidence" value="ECO:0007669"/>
    <property type="project" value="InterPro"/>
</dbReference>
<dbReference type="InterPro" id="IPR013763">
    <property type="entry name" value="Cyclin-like_dom"/>
</dbReference>
<dbReference type="Gene3D" id="1.10.472.10">
    <property type="entry name" value="Cyclin-like"/>
    <property type="match status" value="2"/>
</dbReference>
<evidence type="ECO:0000313" key="4">
    <source>
        <dbReference type="Proteomes" id="UP001355207"/>
    </source>
</evidence>
<dbReference type="PANTHER" id="PTHR10026">
    <property type="entry name" value="CYCLIN"/>
    <property type="match status" value="1"/>
</dbReference>
<protein>
    <recommendedName>
        <fullName evidence="2">Cyclin-like domain-containing protein</fullName>
    </recommendedName>
</protein>
<reference evidence="3 4" key="1">
    <citation type="submission" date="2024-01" db="EMBL/GenBank/DDBJ databases">
        <title>Comparative genomics of Cryptococcus and Kwoniella reveals pathogenesis evolution and contrasting modes of karyotype evolution via chromosome fusion or intercentromeric recombination.</title>
        <authorList>
            <person name="Coelho M.A."/>
            <person name="David-Palma M."/>
            <person name="Shea T."/>
            <person name="Bowers K."/>
            <person name="McGinley-Smith S."/>
            <person name="Mohammad A.W."/>
            <person name="Gnirke A."/>
            <person name="Yurkov A.M."/>
            <person name="Nowrousian M."/>
            <person name="Sun S."/>
            <person name="Cuomo C.A."/>
            <person name="Heitman J."/>
        </authorList>
    </citation>
    <scope>NUCLEOTIDE SEQUENCE [LARGE SCALE GENOMIC DNA]</scope>
    <source>
        <strain evidence="3 4">CBS 6074</strain>
    </source>
</reference>
<dbReference type="InterPro" id="IPR006671">
    <property type="entry name" value="Cyclin_N"/>
</dbReference>
<evidence type="ECO:0000259" key="2">
    <source>
        <dbReference type="SMART" id="SM00385"/>
    </source>
</evidence>
<dbReference type="GeneID" id="91096355"/>
<gene>
    <name evidence="3" type="ORF">L201_005685</name>
</gene>
<dbReference type="EMBL" id="CP144104">
    <property type="protein sequence ID" value="WWC90748.1"/>
    <property type="molecule type" value="Genomic_DNA"/>
</dbReference>
<comment type="similarity">
    <text evidence="1">Belongs to the cyclin family.</text>
</comment>
<sequence length="347" mass="40170">MAHAPHPLATLEQIIKTPSSEDGVPTEVEADLRVAGCMLIQEAGVMLNLPQNTMATAQVIFHRFFYVSSMYSFGINDISISALFLSTKLCETPIRLRDLINTYLFLFARIQHLLNQPSYKSFKVNPMLSSASGSSTGWQLGDGQRLQQLQSQSIKGKEKQQDPIWDNFNFEVPGFHDEIFWEWKDVITANEMQILKRLGFNMQVDLPYSHMINYLKILDLVFEDEAAQMCWSILNDMLLTPIYAIHPPHTLACASILLTTRLLRIPLPEDWYILFDTTYDDIWSCCGYVMHVYNDWGIEKPKGAITSFKLEGNDEEQKVKENRWRRAWVLAQSRKAVRRWLEERRKV</sequence>
<dbReference type="Pfam" id="PF00134">
    <property type="entry name" value="Cyclin_N"/>
    <property type="match status" value="1"/>
</dbReference>
<dbReference type="RefSeq" id="XP_066077511.1">
    <property type="nucleotide sequence ID" value="XM_066221414.1"/>
</dbReference>
<organism evidence="3 4">
    <name type="scientific">Kwoniella dendrophila CBS 6074</name>
    <dbReference type="NCBI Taxonomy" id="1295534"/>
    <lineage>
        <taxon>Eukaryota</taxon>
        <taxon>Fungi</taxon>
        <taxon>Dikarya</taxon>
        <taxon>Basidiomycota</taxon>
        <taxon>Agaricomycotina</taxon>
        <taxon>Tremellomycetes</taxon>
        <taxon>Tremellales</taxon>
        <taxon>Cryptococcaceae</taxon>
        <taxon>Kwoniella</taxon>
    </lineage>
</organism>
<dbReference type="PIRSF" id="PIRSF036580">
    <property type="entry name" value="Cyclin_L"/>
    <property type="match status" value="1"/>
</dbReference>
<proteinExistence type="inferred from homology"/>
<accession>A0AAX4K1W7</accession>
<feature type="domain" description="Cyclin-like" evidence="2">
    <location>
        <begin position="38"/>
        <end position="196"/>
    </location>
</feature>
<feature type="domain" description="Cyclin-like" evidence="2">
    <location>
        <begin position="209"/>
        <end position="291"/>
    </location>
</feature>
<dbReference type="SMART" id="SM00385">
    <property type="entry name" value="CYCLIN"/>
    <property type="match status" value="2"/>
</dbReference>
<name>A0AAX4K1W7_9TREE</name>
<dbReference type="InterPro" id="IPR036915">
    <property type="entry name" value="Cyclin-like_sf"/>
</dbReference>
<dbReference type="Proteomes" id="UP001355207">
    <property type="component" value="Chromosome 7"/>
</dbReference>
<dbReference type="GO" id="GO:0006357">
    <property type="term" value="P:regulation of transcription by RNA polymerase II"/>
    <property type="evidence" value="ECO:0007669"/>
    <property type="project" value="InterPro"/>
</dbReference>
<keyword evidence="1" id="KW-0195">Cyclin</keyword>
<evidence type="ECO:0000313" key="3">
    <source>
        <dbReference type="EMBL" id="WWC90748.1"/>
    </source>
</evidence>
<dbReference type="InterPro" id="IPR043198">
    <property type="entry name" value="Cyclin/Ssn8"/>
</dbReference>
<keyword evidence="4" id="KW-1185">Reference proteome</keyword>
<dbReference type="SUPFAM" id="SSF47954">
    <property type="entry name" value="Cyclin-like"/>
    <property type="match status" value="2"/>
</dbReference>
<evidence type="ECO:0000256" key="1">
    <source>
        <dbReference type="RuleBase" id="RU000383"/>
    </source>
</evidence>